<dbReference type="InterPro" id="IPR027417">
    <property type="entry name" value="P-loop_NTPase"/>
</dbReference>
<dbReference type="EMBL" id="JBHTGR010000057">
    <property type="protein sequence ID" value="MFC7748318.1"/>
    <property type="molecule type" value="Genomic_DNA"/>
</dbReference>
<keyword evidence="4" id="KW-1185">Reference proteome</keyword>
<name>A0ABW2V214_9BACI</name>
<proteinExistence type="predicted"/>
<dbReference type="Gene3D" id="3.40.50.300">
    <property type="entry name" value="P-loop containing nucleotide triphosphate hydrolases"/>
    <property type="match status" value="1"/>
</dbReference>
<evidence type="ECO:0000313" key="3">
    <source>
        <dbReference type="EMBL" id="MFC7748318.1"/>
    </source>
</evidence>
<dbReference type="InterPro" id="IPR046461">
    <property type="entry name" value="TerL_ATPase"/>
</dbReference>
<dbReference type="InterPro" id="IPR005021">
    <property type="entry name" value="Terminase_largesu-like"/>
</dbReference>
<dbReference type="PANTHER" id="PTHR41287">
    <property type="match status" value="1"/>
</dbReference>
<accession>A0ABW2V214</accession>
<dbReference type="RefSeq" id="WP_382361659.1">
    <property type="nucleotide sequence ID" value="NZ_JBHTGR010000057.1"/>
</dbReference>
<feature type="domain" description="Terminase large subunit-like ATPase" evidence="1">
    <location>
        <begin position="83"/>
        <end position="248"/>
    </location>
</feature>
<dbReference type="PANTHER" id="PTHR41287:SF1">
    <property type="entry name" value="PROTEIN YMFN"/>
    <property type="match status" value="1"/>
</dbReference>
<evidence type="ECO:0000259" key="2">
    <source>
        <dbReference type="Pfam" id="PF20441"/>
    </source>
</evidence>
<protein>
    <submittedName>
        <fullName evidence="3">Terminase large subunit</fullName>
    </submittedName>
</protein>
<reference evidence="4" key="1">
    <citation type="journal article" date="2019" name="Int. J. Syst. Evol. Microbiol.">
        <title>The Global Catalogue of Microorganisms (GCM) 10K type strain sequencing project: providing services to taxonomists for standard genome sequencing and annotation.</title>
        <authorList>
            <consortium name="The Broad Institute Genomics Platform"/>
            <consortium name="The Broad Institute Genome Sequencing Center for Infectious Disease"/>
            <person name="Wu L."/>
            <person name="Ma J."/>
        </authorList>
    </citation>
    <scope>NUCLEOTIDE SEQUENCE [LARGE SCALE GENOMIC DNA]</scope>
    <source>
        <strain evidence="4">JCM 30234</strain>
    </source>
</reference>
<organism evidence="3 4">
    <name type="scientific">Lentibacillus kimchii</name>
    <dbReference type="NCBI Taxonomy" id="1542911"/>
    <lineage>
        <taxon>Bacteria</taxon>
        <taxon>Bacillati</taxon>
        <taxon>Bacillota</taxon>
        <taxon>Bacilli</taxon>
        <taxon>Bacillales</taxon>
        <taxon>Bacillaceae</taxon>
        <taxon>Lentibacillus</taxon>
    </lineage>
</organism>
<evidence type="ECO:0000259" key="1">
    <source>
        <dbReference type="Pfam" id="PF03354"/>
    </source>
</evidence>
<dbReference type="Pfam" id="PF03354">
    <property type="entry name" value="TerL_ATPase"/>
    <property type="match status" value="1"/>
</dbReference>
<evidence type="ECO:0000313" key="4">
    <source>
        <dbReference type="Proteomes" id="UP001596620"/>
    </source>
</evidence>
<gene>
    <name evidence="3" type="ORF">ACFQU8_14090</name>
</gene>
<comment type="caution">
    <text evidence="3">The sequence shown here is derived from an EMBL/GenBank/DDBJ whole genome shotgun (WGS) entry which is preliminary data.</text>
</comment>
<dbReference type="Pfam" id="PF20441">
    <property type="entry name" value="TerL_nuclease"/>
    <property type="match status" value="1"/>
</dbReference>
<sequence length="560" mass="63553">MSKVYLKDNPIITYYQQIKSGDVTVSKKVRKVYEHLVEDIVNNPDSNYEYDHNKASHAIEFIERFCKHSKGAMGGKPLILELWQKALVASMFGIVSKETGLRKYRQVMLIVGRKNGKSALSSAVGLYLMVADGESGSEIVSVATKREQAKIIFEEAKSMVKKSPVLKRRIKTRVADLTSGDHTFKPVGRDSDSLDGLNLNGALIDEIHAMKTKELFDVISDSTTAREQPMIFLTSTAGTVRNSVYDILFDEASSIINGYEDPDGYKNESILPIIYELDEKKEWTNPDMWYKANPGLGSIKQYSQLQTKVEQAKHNSMLIKNLVCKEFNIRETSTETWLSFEDLNNTDTFDINELQPRYGIAGVDMSQSVDLTAASVLFMIPNDNRIFVESCFFLPRDLVSKKETEDKIPYSQWYKQGLLRLSQGNKIDSNDVINWLIEVQEDKDIMLPYVAYDSWGTDLFVQRAKDTFGEPALLPIIQGKKTLSSPMQNLGASLQKKQINYNNNPIMKWNLSNVSYEQDKNGNIQPSKGNNQRRRIDGFASMLNAYVALENNYDEYLSLI</sequence>
<dbReference type="InterPro" id="IPR046462">
    <property type="entry name" value="TerL_nuclease"/>
</dbReference>
<feature type="domain" description="Terminase large subunit-like endonuclease" evidence="2">
    <location>
        <begin position="274"/>
        <end position="547"/>
    </location>
</feature>
<dbReference type="Proteomes" id="UP001596620">
    <property type="component" value="Unassembled WGS sequence"/>
</dbReference>